<sequence>MTEIIDNRLSEFEDIHHQNPVEAPTVDEHSEDQQAIGLPEENLNANNPEQAEDAEQERQNDQLDQDIEEAEEYDQDQNDQEMEDEEEQMMNLQNGSNYRDLEENFEQISLEQQQKFAQQYYQSEDQEDEFGDHLKPINEEELEQQKEQERQRLQQQQQLALQSQRQQQQQQAQINNPEDSSRLQQNSSFNQTKNVSASDYQRQQQSYNQQIQNQQQQTNQSDVSGQTTSNSTQQVNSHLQLSQINQQDLEKKLNENYKAFCHHKYQEIVAKYPQLVSDSEQIATIIAKEWHSLPSDQKLNLKIIQVQSQRPQQVAQQQISPSQQLLQQQMTQSNPYHQAQIMPGISGIQMKVKKFRRTKAELESAAEKPKKCMTPYLYFVKQNRARIGQENPGRSFKDMMQLISQIWARMTPQEKIPYDQMAAHDKIRHESEMRDYQVNVIEKGMKPIKKQRKVRGLGKLALMGGQVMPVKAKSIVPSMLVGSQPIQQIQQSQPQIGNNQYANVVTLYSMIQQQNQIINMLLTQQTQLQSNKDHNSNQNQHHQQLQQQNAQLQQQHQQSMIAQNQNGNLSVSLNQSAAVPNINGNSGTLSNNPGGGCGQNIGGNTGVFGGQLNNLINQYQQV</sequence>
<feature type="compositionally biased region" description="Basic and acidic residues" evidence="3">
    <location>
        <begin position="143"/>
        <end position="152"/>
    </location>
</feature>
<proteinExistence type="predicted"/>
<dbReference type="PANTHER" id="PTHR48112">
    <property type="entry name" value="HIGH MOBILITY GROUP PROTEIN DSP1"/>
    <property type="match status" value="1"/>
</dbReference>
<dbReference type="SMART" id="SM00398">
    <property type="entry name" value="HMG"/>
    <property type="match status" value="1"/>
</dbReference>
<dbReference type="SUPFAM" id="SSF47095">
    <property type="entry name" value="HMG-box"/>
    <property type="match status" value="2"/>
</dbReference>
<evidence type="ECO:0000259" key="4">
    <source>
        <dbReference type="PROSITE" id="PS50118"/>
    </source>
</evidence>
<dbReference type="InParanoid" id="A0A078BE41"/>
<feature type="compositionally biased region" description="Polar residues" evidence="3">
    <location>
        <begin position="174"/>
        <end position="200"/>
    </location>
</feature>
<evidence type="ECO:0000256" key="3">
    <source>
        <dbReference type="SAM" id="MobiDB-lite"/>
    </source>
</evidence>
<dbReference type="GO" id="GO:0005634">
    <property type="term" value="C:nucleus"/>
    <property type="evidence" value="ECO:0007669"/>
    <property type="project" value="UniProtKB-UniRule"/>
</dbReference>
<accession>A0A078BE41</accession>
<organism evidence="5 6">
    <name type="scientific">Stylonychia lemnae</name>
    <name type="common">Ciliate</name>
    <dbReference type="NCBI Taxonomy" id="5949"/>
    <lineage>
        <taxon>Eukaryota</taxon>
        <taxon>Sar</taxon>
        <taxon>Alveolata</taxon>
        <taxon>Ciliophora</taxon>
        <taxon>Intramacronucleata</taxon>
        <taxon>Spirotrichea</taxon>
        <taxon>Stichotrichia</taxon>
        <taxon>Sporadotrichida</taxon>
        <taxon>Oxytrichidae</taxon>
        <taxon>Stylonychinae</taxon>
        <taxon>Stylonychia</taxon>
    </lineage>
</organism>
<evidence type="ECO:0000313" key="5">
    <source>
        <dbReference type="EMBL" id="CDW91412.1"/>
    </source>
</evidence>
<gene>
    <name evidence="5" type="primary">Contig5176.g5545</name>
    <name evidence="5" type="ORF">STYLEM_20567</name>
</gene>
<dbReference type="OrthoDB" id="1919336at2759"/>
<feature type="compositionally biased region" description="Acidic residues" evidence="3">
    <location>
        <begin position="63"/>
        <end position="88"/>
    </location>
</feature>
<feature type="compositionally biased region" description="Low complexity" evidence="3">
    <location>
        <begin position="38"/>
        <end position="49"/>
    </location>
</feature>
<feature type="compositionally biased region" description="Basic and acidic residues" evidence="3">
    <location>
        <begin position="1"/>
        <end position="19"/>
    </location>
</feature>
<evidence type="ECO:0000313" key="6">
    <source>
        <dbReference type="Proteomes" id="UP000039865"/>
    </source>
</evidence>
<dbReference type="OMA" id="HESEMRD"/>
<dbReference type="AlphaFoldDB" id="A0A078BE41"/>
<feature type="compositionally biased region" description="Low complexity" evidence="3">
    <location>
        <begin position="201"/>
        <end position="226"/>
    </location>
</feature>
<feature type="region of interest" description="Disordered" evidence="3">
    <location>
        <begin position="528"/>
        <end position="559"/>
    </location>
</feature>
<dbReference type="Proteomes" id="UP000039865">
    <property type="component" value="Unassembled WGS sequence"/>
</dbReference>
<keyword evidence="2" id="KW-0539">Nucleus</keyword>
<reference evidence="5 6" key="1">
    <citation type="submission" date="2014-06" db="EMBL/GenBank/DDBJ databases">
        <authorList>
            <person name="Swart Estienne"/>
        </authorList>
    </citation>
    <scope>NUCLEOTIDE SEQUENCE [LARGE SCALE GENOMIC DNA]</scope>
    <source>
        <strain evidence="5 6">130c</strain>
    </source>
</reference>
<dbReference type="GO" id="GO:0006357">
    <property type="term" value="P:regulation of transcription by RNA polymerase II"/>
    <property type="evidence" value="ECO:0007669"/>
    <property type="project" value="TreeGrafter"/>
</dbReference>
<feature type="region of interest" description="Disordered" evidence="3">
    <location>
        <begin position="1"/>
        <end position="118"/>
    </location>
</feature>
<dbReference type="GO" id="GO:0003677">
    <property type="term" value="F:DNA binding"/>
    <property type="evidence" value="ECO:0007669"/>
    <property type="project" value="UniProtKB-UniRule"/>
</dbReference>
<protein>
    <recommendedName>
        <fullName evidence="4">HMG box domain-containing protein</fullName>
    </recommendedName>
</protein>
<feature type="DNA-binding region" description="HMG box" evidence="2">
    <location>
        <begin position="369"/>
        <end position="437"/>
    </location>
</feature>
<feature type="region of interest" description="Disordered" evidence="3">
    <location>
        <begin position="143"/>
        <end position="238"/>
    </location>
</feature>
<evidence type="ECO:0000256" key="2">
    <source>
        <dbReference type="PROSITE-ProRule" id="PRU00267"/>
    </source>
</evidence>
<feature type="compositionally biased region" description="Low complexity" evidence="3">
    <location>
        <begin position="536"/>
        <end position="559"/>
    </location>
</feature>
<feature type="compositionally biased region" description="Polar residues" evidence="3">
    <location>
        <begin position="227"/>
        <end position="238"/>
    </location>
</feature>
<dbReference type="InterPro" id="IPR009071">
    <property type="entry name" value="HMG_box_dom"/>
</dbReference>
<dbReference type="EMBL" id="CCKQ01019396">
    <property type="protein sequence ID" value="CDW91412.1"/>
    <property type="molecule type" value="Genomic_DNA"/>
</dbReference>
<dbReference type="PANTHER" id="PTHR48112:SF22">
    <property type="entry name" value="MITOCHONDRIAL TRANSCRIPTION FACTOR A, ISOFORM B"/>
    <property type="match status" value="1"/>
</dbReference>
<feature type="domain" description="HMG box" evidence="4">
    <location>
        <begin position="369"/>
        <end position="437"/>
    </location>
</feature>
<feature type="compositionally biased region" description="Low complexity" evidence="3">
    <location>
        <begin position="153"/>
        <end position="173"/>
    </location>
</feature>
<dbReference type="Pfam" id="PF00505">
    <property type="entry name" value="HMG_box"/>
    <property type="match status" value="1"/>
</dbReference>
<keyword evidence="1 2" id="KW-0238">DNA-binding</keyword>
<dbReference type="InterPro" id="IPR036910">
    <property type="entry name" value="HMG_box_dom_sf"/>
</dbReference>
<dbReference type="InterPro" id="IPR050342">
    <property type="entry name" value="HMGB"/>
</dbReference>
<keyword evidence="6" id="KW-1185">Reference proteome</keyword>
<dbReference type="PROSITE" id="PS50118">
    <property type="entry name" value="HMG_BOX_2"/>
    <property type="match status" value="1"/>
</dbReference>
<name>A0A078BE41_STYLE</name>
<dbReference type="Gene3D" id="1.10.30.10">
    <property type="entry name" value="High mobility group box domain"/>
    <property type="match status" value="1"/>
</dbReference>
<evidence type="ECO:0000256" key="1">
    <source>
        <dbReference type="ARBA" id="ARBA00023125"/>
    </source>
</evidence>